<dbReference type="InterPro" id="IPR011257">
    <property type="entry name" value="DNA_glycosylase"/>
</dbReference>
<evidence type="ECO:0000256" key="1">
    <source>
        <dbReference type="ARBA" id="ARBA00000086"/>
    </source>
</evidence>
<dbReference type="RefSeq" id="WP_063216355.1">
    <property type="nucleotide sequence ID" value="NZ_CP015220.1"/>
</dbReference>
<reference evidence="5 6" key="1">
    <citation type="journal article" date="2016" name="Genome Announc.">
        <title>Complete Genome and Plasmid Sequences for Rhodococcus fascians D188 and Draft Sequences for Rhodococcus Isolates PBTS 1 and PBTS 2.</title>
        <authorList>
            <person name="Stamler R.A."/>
            <person name="Vereecke D."/>
            <person name="Zhang Y."/>
            <person name="Schilkey F."/>
            <person name="Devitt N."/>
            <person name="Randall J.J."/>
        </authorList>
    </citation>
    <scope>NUCLEOTIDE SEQUENCE [LARGE SCALE GENOMIC DNA]</scope>
    <source>
        <strain evidence="5 6">PBTS2</strain>
    </source>
</reference>
<dbReference type="PANTHER" id="PTHR43003:SF6">
    <property type="entry name" value="DNA GLYCOSYLASE"/>
    <property type="match status" value="1"/>
</dbReference>
<accession>A0A143QJ67</accession>
<keyword evidence="6" id="KW-1185">Reference proteome</keyword>
<comment type="catalytic activity">
    <reaction evidence="1">
        <text>Hydrolysis of alkylated DNA, releasing 3-methyladenine, 3-methylguanine, 7-methylguanine and 7-methyladenine.</text>
        <dbReference type="EC" id="3.2.2.21"/>
    </reaction>
</comment>
<dbReference type="SUPFAM" id="SSF48150">
    <property type="entry name" value="DNA-glycosylase"/>
    <property type="match status" value="1"/>
</dbReference>
<dbReference type="GO" id="GO:0005737">
    <property type="term" value="C:cytoplasm"/>
    <property type="evidence" value="ECO:0007669"/>
    <property type="project" value="TreeGrafter"/>
</dbReference>
<dbReference type="GO" id="GO:0043916">
    <property type="term" value="F:DNA-7-methylguanine glycosylase activity"/>
    <property type="evidence" value="ECO:0007669"/>
    <property type="project" value="TreeGrafter"/>
</dbReference>
<reference evidence="6" key="2">
    <citation type="submission" date="2016-04" db="EMBL/GenBank/DDBJ databases">
        <title>Complete Genome and Plasmid Sequences for Rhodococcus fascians D188 and Draft Sequences for Rhodococcus spp. Isolates PBTS 1 and PBTS 2.</title>
        <authorList>
            <person name="Stamer R."/>
            <person name="Vereecke D."/>
            <person name="Zhang Y."/>
            <person name="Schilkey F."/>
            <person name="Devitt N."/>
            <person name="Randall J."/>
        </authorList>
    </citation>
    <scope>NUCLEOTIDE SEQUENCE [LARGE SCALE GENOMIC DNA]</scope>
    <source>
        <strain evidence="6">PBTS2</strain>
    </source>
</reference>
<dbReference type="KEGG" id="rhs:A3Q41_01777"/>
<keyword evidence="5" id="KW-0326">Glycosidase</keyword>
<proteinExistence type="predicted"/>
<evidence type="ECO:0000313" key="6">
    <source>
        <dbReference type="Proteomes" id="UP000076038"/>
    </source>
</evidence>
<organism evidence="5 6">
    <name type="scientific">Rhodococcoides fascians</name>
    <name type="common">Rhodococcus fascians</name>
    <dbReference type="NCBI Taxonomy" id="1828"/>
    <lineage>
        <taxon>Bacteria</taxon>
        <taxon>Bacillati</taxon>
        <taxon>Actinomycetota</taxon>
        <taxon>Actinomycetes</taxon>
        <taxon>Mycobacteriales</taxon>
        <taxon>Nocardiaceae</taxon>
        <taxon>Rhodococcoides</taxon>
    </lineage>
</organism>
<dbReference type="GO" id="GO:0032131">
    <property type="term" value="F:alkylated DNA binding"/>
    <property type="evidence" value="ECO:0007669"/>
    <property type="project" value="TreeGrafter"/>
</dbReference>
<dbReference type="EC" id="3.2.2.21" evidence="2"/>
<dbReference type="GO" id="GO:0008725">
    <property type="term" value="F:DNA-3-methyladenine glycosylase activity"/>
    <property type="evidence" value="ECO:0007669"/>
    <property type="project" value="TreeGrafter"/>
</dbReference>
<dbReference type="GO" id="GO:0006307">
    <property type="term" value="P:DNA alkylation repair"/>
    <property type="evidence" value="ECO:0007669"/>
    <property type="project" value="TreeGrafter"/>
</dbReference>
<evidence type="ECO:0000313" key="5">
    <source>
        <dbReference type="EMBL" id="AMY23080.1"/>
    </source>
</evidence>
<keyword evidence="5" id="KW-0378">Hydrolase</keyword>
<protein>
    <recommendedName>
        <fullName evidence="2">DNA-3-methyladenine glycosylase II</fullName>
        <ecNumber evidence="2">3.2.2.21</ecNumber>
    </recommendedName>
</protein>
<dbReference type="PANTHER" id="PTHR43003">
    <property type="entry name" value="DNA-3-METHYLADENINE GLYCOSYLASE"/>
    <property type="match status" value="1"/>
</dbReference>
<dbReference type="GO" id="GO:0006285">
    <property type="term" value="P:base-excision repair, AP site formation"/>
    <property type="evidence" value="ECO:0007669"/>
    <property type="project" value="TreeGrafter"/>
</dbReference>
<dbReference type="AlphaFoldDB" id="A0A143QJ67"/>
<evidence type="ECO:0000256" key="2">
    <source>
        <dbReference type="ARBA" id="ARBA00012000"/>
    </source>
</evidence>
<dbReference type="Proteomes" id="UP000076038">
    <property type="component" value="Chromosome"/>
</dbReference>
<dbReference type="Gene3D" id="1.10.340.30">
    <property type="entry name" value="Hypothetical protein, domain 2"/>
    <property type="match status" value="1"/>
</dbReference>
<dbReference type="PATRIC" id="fig|1653479.3.peg.1797"/>
<sequence>MTENASSGPTDHGVTRLVDFEQRVDIRMSLSPLRRGRGDPTYESTPDGAVWRTSRMISGPVTYRLMQASPSSVMVRAWGPGADELLDAAPALLGRDDDPSSFAPDHPILREAHRQLPHLRLGRTGLVLEALIPAIIEQRVHGISAFGSWRYLVSKFGDPAPGPTPKNMFVFPTADVWRRIPSWDYHRANVDPARSKTIVRAARAAGRLEEASNMTPEDAQRRLRAIPGVGIWTAAETAQRALGDPDALSVGDYHLAAVVGWSLLGRPIDDAEMVEYLQPLAPHRHRAIRLLYLSGKATKPKFGPRTALVDHTWH</sequence>
<dbReference type="InterPro" id="IPR003265">
    <property type="entry name" value="HhH-GPD_domain"/>
</dbReference>
<name>A0A143QJ67_RHOFA</name>
<dbReference type="CDD" id="cd00056">
    <property type="entry name" value="ENDO3c"/>
    <property type="match status" value="1"/>
</dbReference>
<dbReference type="InterPro" id="IPR051912">
    <property type="entry name" value="Alkylbase_DNA_Glycosylase/TA"/>
</dbReference>
<dbReference type="GO" id="GO:0032993">
    <property type="term" value="C:protein-DNA complex"/>
    <property type="evidence" value="ECO:0007669"/>
    <property type="project" value="TreeGrafter"/>
</dbReference>
<evidence type="ECO:0000256" key="4">
    <source>
        <dbReference type="ARBA" id="ARBA00023204"/>
    </source>
</evidence>
<gene>
    <name evidence="5" type="primary">alkA_2</name>
    <name evidence="5" type="ORF">A3Q41_01777</name>
</gene>
<dbReference type="EMBL" id="CP015220">
    <property type="protein sequence ID" value="AMY23080.1"/>
    <property type="molecule type" value="Genomic_DNA"/>
</dbReference>
<keyword evidence="3" id="KW-0227">DNA damage</keyword>
<keyword evidence="4" id="KW-0234">DNA repair</keyword>
<evidence type="ECO:0000256" key="3">
    <source>
        <dbReference type="ARBA" id="ARBA00022763"/>
    </source>
</evidence>